<dbReference type="AlphaFoldDB" id="A0A4D9DEV1"/>
<proteinExistence type="predicted"/>
<dbReference type="Proteomes" id="UP000297703">
    <property type="component" value="Unassembled WGS sequence"/>
</dbReference>
<comment type="caution">
    <text evidence="3">The sequence shown here is derived from an EMBL/GenBank/DDBJ whole genome shotgun (WGS) entry which is preliminary data.</text>
</comment>
<accession>A0A4D9DEV1</accession>
<protein>
    <submittedName>
        <fullName evidence="3">NADH dehydrogenase</fullName>
    </submittedName>
</protein>
<dbReference type="OrthoDB" id="263283at2759"/>
<gene>
    <name evidence="3" type="ORF">DR999_PMT22464</name>
</gene>
<evidence type="ECO:0000256" key="2">
    <source>
        <dbReference type="ARBA" id="ARBA00022737"/>
    </source>
</evidence>
<keyword evidence="1" id="KW-0880">Kelch repeat</keyword>
<dbReference type="EMBL" id="QXTE01001183">
    <property type="protein sequence ID" value="TFJ95830.1"/>
    <property type="molecule type" value="Genomic_DNA"/>
</dbReference>
<keyword evidence="2" id="KW-0677">Repeat</keyword>
<dbReference type="PANTHER" id="PTHR46093">
    <property type="entry name" value="ACYL-COA-BINDING DOMAIN-CONTAINING PROTEIN 5"/>
    <property type="match status" value="1"/>
</dbReference>
<dbReference type="PANTHER" id="PTHR46093:SF3">
    <property type="entry name" value="ACYL-COA-BINDING DOMAIN-CONTAINING PROTEIN 4"/>
    <property type="match status" value="1"/>
</dbReference>
<evidence type="ECO:0000313" key="4">
    <source>
        <dbReference type="Proteomes" id="UP000297703"/>
    </source>
</evidence>
<keyword evidence="4" id="KW-1185">Reference proteome</keyword>
<evidence type="ECO:0000256" key="1">
    <source>
        <dbReference type="ARBA" id="ARBA00022441"/>
    </source>
</evidence>
<reference evidence="3 4" key="2">
    <citation type="submission" date="2019-04" db="EMBL/GenBank/DDBJ databases">
        <title>The genome sequence of big-headed turtle.</title>
        <authorList>
            <person name="Gong S."/>
        </authorList>
    </citation>
    <scope>NUCLEOTIDE SEQUENCE [LARGE SCALE GENOMIC DNA]</scope>
    <source>
        <strain evidence="3">DO16091913</strain>
        <tissue evidence="3">Muscle</tissue>
    </source>
</reference>
<name>A0A4D9DEV1_9SAUR</name>
<organism evidence="3 4">
    <name type="scientific">Platysternon megacephalum</name>
    <name type="common">big-headed turtle</name>
    <dbReference type="NCBI Taxonomy" id="55544"/>
    <lineage>
        <taxon>Eukaryota</taxon>
        <taxon>Metazoa</taxon>
        <taxon>Chordata</taxon>
        <taxon>Craniata</taxon>
        <taxon>Vertebrata</taxon>
        <taxon>Euteleostomi</taxon>
        <taxon>Archelosauria</taxon>
        <taxon>Testudinata</taxon>
        <taxon>Testudines</taxon>
        <taxon>Cryptodira</taxon>
        <taxon>Durocryptodira</taxon>
        <taxon>Testudinoidea</taxon>
        <taxon>Platysternidae</taxon>
        <taxon>Platysternon</taxon>
    </lineage>
</organism>
<evidence type="ECO:0000313" key="3">
    <source>
        <dbReference type="EMBL" id="TFJ95830.1"/>
    </source>
</evidence>
<dbReference type="Gene3D" id="2.120.10.80">
    <property type="entry name" value="Kelch-type beta propeller"/>
    <property type="match status" value="1"/>
</dbReference>
<reference evidence="3 4" key="1">
    <citation type="submission" date="2019-04" db="EMBL/GenBank/DDBJ databases">
        <title>Draft genome of the big-headed turtle Platysternon megacephalum.</title>
        <authorList>
            <person name="Gong S."/>
        </authorList>
    </citation>
    <scope>NUCLEOTIDE SEQUENCE [LARGE SCALE GENOMIC DNA]</scope>
    <source>
        <strain evidence="3">DO16091913</strain>
        <tissue evidence="3">Muscle</tissue>
    </source>
</reference>
<dbReference type="STRING" id="55544.A0A4D9DEV1"/>
<dbReference type="SUPFAM" id="SSF117281">
    <property type="entry name" value="Kelch motif"/>
    <property type="match status" value="1"/>
</dbReference>
<sequence>MAPWSCRSPSLRLLRSRLAGCGALPGGDSGQVSDGSDETGTMVPSGLEINESLGGVRAPWCMLGAAARHSHVAVAWQGCLVLCGGELADGFLASDVWMFSMRVNSSDLFHVDLRHWSPLRGRDPQHGPRERAFHSASLLGSYMVVYGGQGALWCGVGGGVSGWWGRRGRVCGWGGGGGPWLHVGGAVGGQPLPHCPAPPLQYHLDYCSMYSESSTCGQDPECSWCLDACQSPAPHSNVSIVRSTTITLSPSSEMDVSLVYKGFIYPLLAGPPPAPHVSVWARVQRLHVVAKLGRTPNAPELEEVGRWAVQQEKETRPLQRPGAQRLFGSPERGNKYLVQVEGHLNSSGTGQSSELTLVWDRTGVPGGSEISYFFLEPFRAGSCPSYPSCLACLADQGCGWCPLSASCHGRLEGPGGGGPCGGGSVRLVLSPSNCFLCEEYRDCHACSADPFCEWQVNSSKKGDLLCSRRGRQPHAIRAPHDCPALCHQ</sequence>
<dbReference type="InterPro" id="IPR015915">
    <property type="entry name" value="Kelch-typ_b-propeller"/>
</dbReference>